<dbReference type="RefSeq" id="WP_155082724.1">
    <property type="nucleotide sequence ID" value="NZ_WMIA01000002.1"/>
</dbReference>
<dbReference type="Gene3D" id="1.10.730.10">
    <property type="entry name" value="Isoleucyl-tRNA Synthetase, Domain 1"/>
    <property type="match status" value="1"/>
</dbReference>
<comment type="caution">
    <text evidence="1">The sequence shown here is derived from an EMBL/GenBank/DDBJ whole genome shotgun (WGS) entry which is preliminary data.</text>
</comment>
<proteinExistence type="predicted"/>
<evidence type="ECO:0008006" key="3">
    <source>
        <dbReference type="Google" id="ProtNLM"/>
    </source>
</evidence>
<reference evidence="1 2" key="1">
    <citation type="submission" date="2019-11" db="EMBL/GenBank/DDBJ databases">
        <title>Isolation of a new High Light Tolerant Cyanobacteria.</title>
        <authorList>
            <person name="Dobson Z."/>
            <person name="Vaughn N."/>
            <person name="Vaughn M."/>
            <person name="Fromme P."/>
            <person name="Mazor Y."/>
        </authorList>
    </citation>
    <scope>NUCLEOTIDE SEQUENCE [LARGE SCALE GENOMIC DNA]</scope>
    <source>
        <strain evidence="1 2">0216</strain>
    </source>
</reference>
<name>A0A844GS25_9CHRO</name>
<dbReference type="AlphaFoldDB" id="A0A844GS25"/>
<dbReference type="Proteomes" id="UP000437131">
    <property type="component" value="Unassembled WGS sequence"/>
</dbReference>
<accession>A0A844GS25</accession>
<evidence type="ECO:0000313" key="2">
    <source>
        <dbReference type="Proteomes" id="UP000437131"/>
    </source>
</evidence>
<sequence length="281" mass="32889">MQLEQYSLNYVVKSFLIDLIKAIDINNLHSQLSLSNLSLQLSTDTDSFVYKTPIFEQLKINSPQLKNLLTQKLLTLFEENYSYGDFKLKINSSHWLEIAVCDLEGICGTGRILNQWLNNLSRVTKINIIKQKNNSNKTEKKAKFIYYYTHARCCSILTSAHKQNLIQLNNLDFKINDWYWQKIKDINFNSLNFYKGYESKLIRELVIIIDKIEANKINYLTSLENLTQKILDVEKHCRIWGKVLKNNKDISLARLALIMIALKYYQALIYAQFSLELPSEL</sequence>
<gene>
    <name evidence="1" type="ORF">GGC33_02835</name>
</gene>
<evidence type="ECO:0000313" key="1">
    <source>
        <dbReference type="EMBL" id="MTF37862.1"/>
    </source>
</evidence>
<dbReference type="EMBL" id="WMIA01000002">
    <property type="protein sequence ID" value="MTF37862.1"/>
    <property type="molecule type" value="Genomic_DNA"/>
</dbReference>
<protein>
    <recommendedName>
        <fullName evidence="3">DALR anticodon binding domain protein</fullName>
    </recommendedName>
</protein>
<organism evidence="1 2">
    <name type="scientific">Cyanobacterium aponinum 0216</name>
    <dbReference type="NCBI Taxonomy" id="2676140"/>
    <lineage>
        <taxon>Bacteria</taxon>
        <taxon>Bacillati</taxon>
        <taxon>Cyanobacteriota</taxon>
        <taxon>Cyanophyceae</taxon>
        <taxon>Oscillatoriophycideae</taxon>
        <taxon>Chroococcales</taxon>
        <taxon>Geminocystaceae</taxon>
        <taxon>Cyanobacterium</taxon>
    </lineage>
</organism>